<organism evidence="1 2">
    <name type="scientific">Arabis alpina</name>
    <name type="common">Alpine rock-cress</name>
    <dbReference type="NCBI Taxonomy" id="50452"/>
    <lineage>
        <taxon>Eukaryota</taxon>
        <taxon>Viridiplantae</taxon>
        <taxon>Streptophyta</taxon>
        <taxon>Embryophyta</taxon>
        <taxon>Tracheophyta</taxon>
        <taxon>Spermatophyta</taxon>
        <taxon>Magnoliopsida</taxon>
        <taxon>eudicotyledons</taxon>
        <taxon>Gunneridae</taxon>
        <taxon>Pentapetalae</taxon>
        <taxon>rosids</taxon>
        <taxon>malvids</taxon>
        <taxon>Brassicales</taxon>
        <taxon>Brassicaceae</taxon>
        <taxon>Arabideae</taxon>
        <taxon>Arabis</taxon>
    </lineage>
</organism>
<dbReference type="Gramene" id="KFK23523">
    <property type="protein sequence ID" value="KFK23523"/>
    <property type="gene ID" value="AALP_AAs44042U000100"/>
</dbReference>
<sequence>MLQATGMAAHQPFPMAFPCSWRRNLIMPLHSVKTFKPVACVDLKGGQRYTYYWRYD</sequence>
<evidence type="ECO:0000313" key="1">
    <source>
        <dbReference type="EMBL" id="KFK23523.1"/>
    </source>
</evidence>
<evidence type="ECO:0000313" key="2">
    <source>
        <dbReference type="Proteomes" id="UP000029120"/>
    </source>
</evidence>
<dbReference type="EMBL" id="KL978278">
    <property type="protein sequence ID" value="KFK23523.1"/>
    <property type="molecule type" value="Genomic_DNA"/>
</dbReference>
<proteinExistence type="predicted"/>
<keyword evidence="2" id="KW-1185">Reference proteome</keyword>
<name>A0A087G0X1_ARAAL</name>
<protein>
    <submittedName>
        <fullName evidence="1">Uncharacterized protein</fullName>
    </submittedName>
</protein>
<accession>A0A087G0X1</accession>
<dbReference type="AlphaFoldDB" id="A0A087G0X1"/>
<reference evidence="2" key="1">
    <citation type="journal article" date="2015" name="Nat. Plants">
        <title>Genome expansion of Arabis alpina linked with retrotransposition and reduced symmetric DNA methylation.</title>
        <authorList>
            <person name="Willing E.M."/>
            <person name="Rawat V."/>
            <person name="Mandakova T."/>
            <person name="Maumus F."/>
            <person name="James G.V."/>
            <person name="Nordstroem K.J."/>
            <person name="Becker C."/>
            <person name="Warthmann N."/>
            <person name="Chica C."/>
            <person name="Szarzynska B."/>
            <person name="Zytnicki M."/>
            <person name="Albani M.C."/>
            <person name="Kiefer C."/>
            <person name="Bergonzi S."/>
            <person name="Castaings L."/>
            <person name="Mateos J.L."/>
            <person name="Berns M.C."/>
            <person name="Bujdoso N."/>
            <person name="Piofczyk T."/>
            <person name="de Lorenzo L."/>
            <person name="Barrero-Sicilia C."/>
            <person name="Mateos I."/>
            <person name="Piednoel M."/>
            <person name="Hagmann J."/>
            <person name="Chen-Min-Tao R."/>
            <person name="Iglesias-Fernandez R."/>
            <person name="Schuster S.C."/>
            <person name="Alonso-Blanco C."/>
            <person name="Roudier F."/>
            <person name="Carbonero P."/>
            <person name="Paz-Ares J."/>
            <person name="Davis S.J."/>
            <person name="Pecinka A."/>
            <person name="Quesneville H."/>
            <person name="Colot V."/>
            <person name="Lysak M.A."/>
            <person name="Weigel D."/>
            <person name="Coupland G."/>
            <person name="Schneeberger K."/>
        </authorList>
    </citation>
    <scope>NUCLEOTIDE SEQUENCE [LARGE SCALE GENOMIC DNA]</scope>
    <source>
        <strain evidence="2">cv. Pajares</strain>
    </source>
</reference>
<dbReference type="Proteomes" id="UP000029120">
    <property type="component" value="Unassembled WGS sequence"/>
</dbReference>
<gene>
    <name evidence="1" type="ORF">AALP_AAs44042U000100</name>
</gene>